<evidence type="ECO:0000313" key="11">
    <source>
        <dbReference type="EMBL" id="KMO80944.1"/>
    </source>
</evidence>
<keyword evidence="11" id="KW-0449">Lipoprotein</keyword>
<keyword evidence="5" id="KW-0808">Transferase</keyword>
<evidence type="ECO:0000256" key="7">
    <source>
        <dbReference type="ARBA" id="ARBA00022827"/>
    </source>
</evidence>
<keyword evidence="6" id="KW-0479">Metal-binding</keyword>
<evidence type="ECO:0000256" key="10">
    <source>
        <dbReference type="ARBA" id="ARBA00048540"/>
    </source>
</evidence>
<organism evidence="11 12">
    <name type="scientific">Mycolicibacterium chubuense</name>
    <name type="common">Mycobacterium chubuense</name>
    <dbReference type="NCBI Taxonomy" id="1800"/>
    <lineage>
        <taxon>Bacteria</taxon>
        <taxon>Bacillati</taxon>
        <taxon>Actinomycetota</taxon>
        <taxon>Actinomycetes</taxon>
        <taxon>Mycobacteriales</taxon>
        <taxon>Mycobacteriaceae</taxon>
        <taxon>Mycolicibacterium</taxon>
    </lineage>
</organism>
<evidence type="ECO:0000313" key="12">
    <source>
        <dbReference type="Proteomes" id="UP000036176"/>
    </source>
</evidence>
<comment type="catalytic activity">
    <reaction evidence="10">
        <text>L-threonyl-[protein] + FAD = FMN-L-threonyl-[protein] + AMP + H(+)</text>
        <dbReference type="Rhea" id="RHEA:36847"/>
        <dbReference type="Rhea" id="RHEA-COMP:11060"/>
        <dbReference type="Rhea" id="RHEA-COMP:11061"/>
        <dbReference type="ChEBI" id="CHEBI:15378"/>
        <dbReference type="ChEBI" id="CHEBI:30013"/>
        <dbReference type="ChEBI" id="CHEBI:57692"/>
        <dbReference type="ChEBI" id="CHEBI:74257"/>
        <dbReference type="ChEBI" id="CHEBI:456215"/>
        <dbReference type="EC" id="2.7.1.180"/>
    </reaction>
</comment>
<dbReference type="InterPro" id="IPR003374">
    <property type="entry name" value="ApbE-like_sf"/>
</dbReference>
<sequence>MTLDAPDLAHSRWQRWSTDMHIVVTEPASLRRARFEVDAELDAVDVAASRFRPDSEVMALATSDGRPTRISETLAVLLAAALTAARDTDGDVDPTVGAAVVALEGGGRAALSTITPACWSMIALDDRVVTVPPGVLLDLGATAKAVAADRCADRVHEVTGSGVLINLGGDIATAGPAPDGGWQVLVHDADGDPDSAVALPSGTALATSSTLRRTWRRNDAVLHHILDPRTGRSADPVWRTVSVAAQTCWAANTVSTAAIVRGWAALTWIAALGMSARLVDSECVEHTIGTWPRAAAEARR</sequence>
<dbReference type="Gene3D" id="3.10.520.10">
    <property type="entry name" value="ApbE-like domains"/>
    <property type="match status" value="1"/>
</dbReference>
<dbReference type="PATRIC" id="fig|1800.3.peg.1999"/>
<evidence type="ECO:0000256" key="5">
    <source>
        <dbReference type="ARBA" id="ARBA00022679"/>
    </source>
</evidence>
<evidence type="ECO:0000256" key="4">
    <source>
        <dbReference type="ARBA" id="ARBA00022630"/>
    </source>
</evidence>
<keyword evidence="12" id="KW-1185">Reference proteome</keyword>
<keyword evidence="4" id="KW-0285">Flavoprotein</keyword>
<dbReference type="AlphaFoldDB" id="A0A0J6WEK2"/>
<evidence type="ECO:0000256" key="8">
    <source>
        <dbReference type="ARBA" id="ARBA00022842"/>
    </source>
</evidence>
<accession>A0A0J6WEK2</accession>
<keyword evidence="7" id="KW-0274">FAD</keyword>
<evidence type="ECO:0000256" key="6">
    <source>
        <dbReference type="ARBA" id="ARBA00022723"/>
    </source>
</evidence>
<evidence type="ECO:0000256" key="1">
    <source>
        <dbReference type="ARBA" id="ARBA00001946"/>
    </source>
</evidence>
<name>A0A0J6WEK2_MYCCU</name>
<dbReference type="EMBL" id="JYNX01000032">
    <property type="protein sequence ID" value="KMO80944.1"/>
    <property type="molecule type" value="Genomic_DNA"/>
</dbReference>
<evidence type="ECO:0000256" key="2">
    <source>
        <dbReference type="ARBA" id="ARBA00011955"/>
    </source>
</evidence>
<dbReference type="GO" id="GO:0016740">
    <property type="term" value="F:transferase activity"/>
    <property type="evidence" value="ECO:0007669"/>
    <property type="project" value="UniProtKB-KW"/>
</dbReference>
<dbReference type="SUPFAM" id="SSF143631">
    <property type="entry name" value="ApbE-like"/>
    <property type="match status" value="1"/>
</dbReference>
<dbReference type="Pfam" id="PF02424">
    <property type="entry name" value="ApbE"/>
    <property type="match status" value="1"/>
</dbReference>
<dbReference type="EC" id="2.7.1.180" evidence="2"/>
<comment type="cofactor">
    <cofactor evidence="1">
        <name>Mg(2+)</name>
        <dbReference type="ChEBI" id="CHEBI:18420"/>
    </cofactor>
</comment>
<proteinExistence type="predicted"/>
<reference evidence="11 12" key="1">
    <citation type="journal article" date="2015" name="Genome Biol. Evol.">
        <title>Characterization of Three Mycobacterium spp. with Potential Use in Bioremediation by Genome Sequencing and Comparative Genomics.</title>
        <authorList>
            <person name="Das S."/>
            <person name="Pettersson B.M."/>
            <person name="Behra P.R."/>
            <person name="Ramesh M."/>
            <person name="Dasgupta S."/>
            <person name="Bhattacharya A."/>
            <person name="Kirsebom L.A."/>
        </authorList>
    </citation>
    <scope>NUCLEOTIDE SEQUENCE [LARGE SCALE GENOMIC DNA]</scope>
    <source>
        <strain evidence="11 12">DSM 44219</strain>
    </source>
</reference>
<comment type="caution">
    <text evidence="11">The sequence shown here is derived from an EMBL/GenBank/DDBJ whole genome shotgun (WGS) entry which is preliminary data.</text>
</comment>
<dbReference type="OrthoDB" id="9778595at2"/>
<dbReference type="Proteomes" id="UP000036176">
    <property type="component" value="Unassembled WGS sequence"/>
</dbReference>
<protein>
    <recommendedName>
        <fullName evidence="3">FAD:protein FMN transferase</fullName>
        <ecNumber evidence="2">2.7.1.180</ecNumber>
    </recommendedName>
    <alternativeName>
        <fullName evidence="9">Flavin transferase</fullName>
    </alternativeName>
</protein>
<dbReference type="PANTHER" id="PTHR30040">
    <property type="entry name" value="THIAMINE BIOSYNTHESIS LIPOPROTEIN APBE"/>
    <property type="match status" value="1"/>
</dbReference>
<dbReference type="GO" id="GO:0046872">
    <property type="term" value="F:metal ion binding"/>
    <property type="evidence" value="ECO:0007669"/>
    <property type="project" value="UniProtKB-KW"/>
</dbReference>
<gene>
    <name evidence="11" type="primary">apbE</name>
    <name evidence="11" type="ORF">MCHUDSM44219_01994</name>
</gene>
<keyword evidence="8" id="KW-0460">Magnesium</keyword>
<dbReference type="RefSeq" id="WP_048418034.1">
    <property type="nucleotide sequence ID" value="NZ_JYNX01000032.1"/>
</dbReference>
<evidence type="ECO:0000256" key="3">
    <source>
        <dbReference type="ARBA" id="ARBA00016337"/>
    </source>
</evidence>
<dbReference type="InterPro" id="IPR024932">
    <property type="entry name" value="ApbE"/>
</dbReference>
<dbReference type="PANTHER" id="PTHR30040:SF2">
    <property type="entry name" value="FAD:PROTEIN FMN TRANSFERASE"/>
    <property type="match status" value="1"/>
</dbReference>
<evidence type="ECO:0000256" key="9">
    <source>
        <dbReference type="ARBA" id="ARBA00031306"/>
    </source>
</evidence>